<proteinExistence type="predicted"/>
<evidence type="ECO:0000313" key="3">
    <source>
        <dbReference type="EMBL" id="RTR39124.1"/>
    </source>
</evidence>
<evidence type="ECO:0000256" key="1">
    <source>
        <dbReference type="SAM" id="SignalP"/>
    </source>
</evidence>
<dbReference type="Gene3D" id="3.30.160.670">
    <property type="match status" value="1"/>
</dbReference>
<reference evidence="3 4" key="1">
    <citation type="submission" date="2018-12" db="EMBL/GenBank/DDBJ databases">
        <authorList>
            <person name="Yu L."/>
        </authorList>
    </citation>
    <scope>NUCLEOTIDE SEQUENCE [LARGE SCALE GENOMIC DNA]</scope>
    <source>
        <strain evidence="3 4">HAW-EB2</strain>
    </source>
</reference>
<comment type="caution">
    <text evidence="3">The sequence shown here is derived from an EMBL/GenBank/DDBJ whole genome shotgun (WGS) entry which is preliminary data.</text>
</comment>
<feature type="domain" description="DUF4136" evidence="2">
    <location>
        <begin position="22"/>
        <end position="181"/>
    </location>
</feature>
<feature type="signal peptide" evidence="1">
    <location>
        <begin position="1"/>
        <end position="19"/>
    </location>
</feature>
<dbReference type="EMBL" id="RXNU01000004">
    <property type="protein sequence ID" value="RTR39124.1"/>
    <property type="molecule type" value="Genomic_DNA"/>
</dbReference>
<organism evidence="3 4">
    <name type="scientific">Shewanella canadensis</name>
    <dbReference type="NCBI Taxonomy" id="271096"/>
    <lineage>
        <taxon>Bacteria</taxon>
        <taxon>Pseudomonadati</taxon>
        <taxon>Pseudomonadota</taxon>
        <taxon>Gammaproteobacteria</taxon>
        <taxon>Alteromonadales</taxon>
        <taxon>Shewanellaceae</taxon>
        <taxon>Shewanella</taxon>
    </lineage>
</organism>
<name>A0A3S0KWB6_9GAMM</name>
<evidence type="ECO:0000313" key="4">
    <source>
        <dbReference type="Proteomes" id="UP000267448"/>
    </source>
</evidence>
<dbReference type="PROSITE" id="PS51257">
    <property type="entry name" value="PROKAR_LIPOPROTEIN"/>
    <property type="match status" value="1"/>
</dbReference>
<accession>A0A3S0KWB6</accession>
<dbReference type="InterPro" id="IPR025411">
    <property type="entry name" value="DUF4136"/>
</dbReference>
<dbReference type="Proteomes" id="UP000267448">
    <property type="component" value="Unassembled WGS sequence"/>
</dbReference>
<dbReference type="Pfam" id="PF13590">
    <property type="entry name" value="DUF4136"/>
    <property type="match status" value="1"/>
</dbReference>
<protein>
    <submittedName>
        <fullName evidence="3">DUF4136 domain-containing protein</fullName>
    </submittedName>
</protein>
<evidence type="ECO:0000259" key="2">
    <source>
        <dbReference type="Pfam" id="PF13590"/>
    </source>
</evidence>
<keyword evidence="4" id="KW-1185">Reference proteome</keyword>
<keyword evidence="1" id="KW-0732">Signal</keyword>
<dbReference type="OrthoDB" id="329837at2"/>
<dbReference type="RefSeq" id="WP_126519995.1">
    <property type="nucleotide sequence ID" value="NZ_RXNU01000004.1"/>
</dbReference>
<sequence>MKKVIVVLAAMALSACSSMKTSSDYDPAANFSDVKTYAWVEQKSQDTSYHLDGLMDQRVRAAVDSQLSLKGVTLSDPQTADILVNYLTKVDKKINVDTFNTNFGYNPYYGSRWGMSGSMHTQTTVREYEVGTLILDMIDRETGKLIWRGSVADTIRDKNTPEERVEVVNKAISEMLLNYPPKPEAK</sequence>
<gene>
    <name evidence="3" type="ORF">EKG38_09365</name>
</gene>
<dbReference type="AlphaFoldDB" id="A0A3S0KWB6"/>
<feature type="chain" id="PRO_5018710544" evidence="1">
    <location>
        <begin position="20"/>
        <end position="186"/>
    </location>
</feature>